<keyword evidence="4 7" id="KW-0689">Ribosomal protein</keyword>
<keyword evidence="8" id="KW-0175">Coiled coil</keyword>
<dbReference type="PROSITE" id="PS00651">
    <property type="entry name" value="RIBOSOMAL_L9"/>
    <property type="match status" value="1"/>
</dbReference>
<dbReference type="SUPFAM" id="SSF55653">
    <property type="entry name" value="Ribosomal protein L9 C-domain"/>
    <property type="match status" value="1"/>
</dbReference>
<dbReference type="FunFam" id="3.10.430.100:FF:000006">
    <property type="entry name" value="50S ribosomal protein L9"/>
    <property type="match status" value="1"/>
</dbReference>
<evidence type="ECO:0000313" key="11">
    <source>
        <dbReference type="Proteomes" id="UP000243333"/>
    </source>
</evidence>
<dbReference type="FunFam" id="3.40.5.10:FF:000002">
    <property type="entry name" value="50S ribosomal protein L9"/>
    <property type="match status" value="1"/>
</dbReference>
<keyword evidence="5 7" id="KW-0687">Ribonucleoprotein</keyword>
<gene>
    <name evidence="7" type="primary">rplI</name>
    <name evidence="10" type="ORF">SAMN05660235_01567</name>
</gene>
<keyword evidence="2 7" id="KW-0699">rRNA-binding</keyword>
<protein>
    <recommendedName>
        <fullName evidence="6 7">Large ribosomal subunit protein bL9</fullName>
    </recommendedName>
</protein>
<dbReference type="Pfam" id="PF03948">
    <property type="entry name" value="Ribosomal_L9_C"/>
    <property type="match status" value="1"/>
</dbReference>
<sequence length="148" mass="16181">MKVILVQEVKKLGKKGDIIEVSEGYARNYLLPQKLAIPATEANINAAKQQKETEARRQQRQLDEARLLASQLAKLSVKVAVKTGEGGKLFGSVTGKDIADALSAQHGLEIDKRKIELKEAIKALGTYPVTIKVHPEVSCQIQVQVIAQ</sequence>
<dbReference type="InterPro" id="IPR000244">
    <property type="entry name" value="Ribosomal_bL9"/>
</dbReference>
<comment type="function">
    <text evidence="7">Binds to the 23S rRNA.</text>
</comment>
<dbReference type="InterPro" id="IPR020069">
    <property type="entry name" value="Ribosomal_bL9_C"/>
</dbReference>
<dbReference type="GO" id="GO:0003735">
    <property type="term" value="F:structural constituent of ribosome"/>
    <property type="evidence" value="ECO:0007669"/>
    <property type="project" value="InterPro"/>
</dbReference>
<dbReference type="STRING" id="1123285.SAMN05660235_01567"/>
<evidence type="ECO:0000256" key="6">
    <source>
        <dbReference type="ARBA" id="ARBA00035292"/>
    </source>
</evidence>
<evidence type="ECO:0000256" key="3">
    <source>
        <dbReference type="ARBA" id="ARBA00022884"/>
    </source>
</evidence>
<dbReference type="Gene3D" id="3.10.430.100">
    <property type="entry name" value="Ribosomal protein L9, C-terminal domain"/>
    <property type="match status" value="1"/>
</dbReference>
<comment type="similarity">
    <text evidence="1 7">Belongs to the bacterial ribosomal protein bL9 family.</text>
</comment>
<proteinExistence type="inferred from homology"/>
<dbReference type="InterPro" id="IPR036791">
    <property type="entry name" value="Ribosomal_bL9_C_sf"/>
</dbReference>
<keyword evidence="11" id="KW-1185">Reference proteome</keyword>
<accession>A0A1G7L0E8</accession>
<dbReference type="InterPro" id="IPR020070">
    <property type="entry name" value="Ribosomal_bL9_N"/>
</dbReference>
<evidence type="ECO:0000256" key="2">
    <source>
        <dbReference type="ARBA" id="ARBA00022730"/>
    </source>
</evidence>
<dbReference type="InterPro" id="IPR036935">
    <property type="entry name" value="Ribosomal_bL9_N_sf"/>
</dbReference>
<evidence type="ECO:0000256" key="1">
    <source>
        <dbReference type="ARBA" id="ARBA00010605"/>
    </source>
</evidence>
<feature type="coiled-coil region" evidence="8">
    <location>
        <begin position="48"/>
        <end position="75"/>
    </location>
</feature>
<name>A0A1G7L0E8_9FIRM</name>
<evidence type="ECO:0000256" key="4">
    <source>
        <dbReference type="ARBA" id="ARBA00022980"/>
    </source>
</evidence>
<dbReference type="RefSeq" id="WP_093689682.1">
    <property type="nucleotide sequence ID" value="NZ_FNBU01000010.1"/>
</dbReference>
<dbReference type="NCBIfam" id="TIGR00158">
    <property type="entry name" value="L9"/>
    <property type="match status" value="1"/>
</dbReference>
<dbReference type="InterPro" id="IPR020594">
    <property type="entry name" value="Ribosomal_bL9_bac/chp"/>
</dbReference>
<dbReference type="InterPro" id="IPR009027">
    <property type="entry name" value="Ribosomal_bL9/RNase_H1_N"/>
</dbReference>
<dbReference type="AlphaFoldDB" id="A0A1G7L0E8"/>
<dbReference type="Pfam" id="PF01281">
    <property type="entry name" value="Ribosomal_L9_N"/>
    <property type="match status" value="1"/>
</dbReference>
<organism evidence="10 11">
    <name type="scientific">Sporolituus thermophilus DSM 23256</name>
    <dbReference type="NCBI Taxonomy" id="1123285"/>
    <lineage>
        <taxon>Bacteria</taxon>
        <taxon>Bacillati</taxon>
        <taxon>Bacillota</taxon>
        <taxon>Negativicutes</taxon>
        <taxon>Selenomonadales</taxon>
        <taxon>Sporomusaceae</taxon>
        <taxon>Sporolituus</taxon>
    </lineage>
</organism>
<keyword evidence="3 7" id="KW-0694">RNA-binding</keyword>
<evidence type="ECO:0000259" key="9">
    <source>
        <dbReference type="PROSITE" id="PS00651"/>
    </source>
</evidence>
<dbReference type="SUPFAM" id="SSF55658">
    <property type="entry name" value="L9 N-domain-like"/>
    <property type="match status" value="1"/>
</dbReference>
<dbReference type="Proteomes" id="UP000243333">
    <property type="component" value="Unassembled WGS sequence"/>
</dbReference>
<feature type="domain" description="Ribosomal protein L9" evidence="9">
    <location>
        <begin position="13"/>
        <end position="40"/>
    </location>
</feature>
<reference evidence="11" key="1">
    <citation type="submission" date="2016-10" db="EMBL/GenBank/DDBJ databases">
        <authorList>
            <person name="Varghese N."/>
            <person name="Submissions S."/>
        </authorList>
    </citation>
    <scope>NUCLEOTIDE SEQUENCE [LARGE SCALE GENOMIC DNA]</scope>
    <source>
        <strain evidence="11">DSM 23256</strain>
    </source>
</reference>
<dbReference type="GO" id="GO:0006412">
    <property type="term" value="P:translation"/>
    <property type="evidence" value="ECO:0007669"/>
    <property type="project" value="UniProtKB-UniRule"/>
</dbReference>
<dbReference type="GO" id="GO:1990904">
    <property type="term" value="C:ribonucleoprotein complex"/>
    <property type="evidence" value="ECO:0007669"/>
    <property type="project" value="UniProtKB-KW"/>
</dbReference>
<dbReference type="GO" id="GO:0005840">
    <property type="term" value="C:ribosome"/>
    <property type="evidence" value="ECO:0007669"/>
    <property type="project" value="UniProtKB-KW"/>
</dbReference>
<dbReference type="OrthoDB" id="9788336at2"/>
<dbReference type="GO" id="GO:0019843">
    <property type="term" value="F:rRNA binding"/>
    <property type="evidence" value="ECO:0007669"/>
    <property type="project" value="UniProtKB-UniRule"/>
</dbReference>
<dbReference type="EMBL" id="FNBU01000010">
    <property type="protein sequence ID" value="SDF42923.1"/>
    <property type="molecule type" value="Genomic_DNA"/>
</dbReference>
<dbReference type="Gene3D" id="3.40.5.10">
    <property type="entry name" value="Ribosomal protein L9, N-terminal domain"/>
    <property type="match status" value="1"/>
</dbReference>
<dbReference type="HAMAP" id="MF_00503">
    <property type="entry name" value="Ribosomal_bL9"/>
    <property type="match status" value="1"/>
</dbReference>
<evidence type="ECO:0000256" key="7">
    <source>
        <dbReference type="HAMAP-Rule" id="MF_00503"/>
    </source>
</evidence>
<dbReference type="PANTHER" id="PTHR21368">
    <property type="entry name" value="50S RIBOSOMAL PROTEIN L9"/>
    <property type="match status" value="1"/>
</dbReference>
<evidence type="ECO:0000256" key="5">
    <source>
        <dbReference type="ARBA" id="ARBA00023274"/>
    </source>
</evidence>
<evidence type="ECO:0000313" key="10">
    <source>
        <dbReference type="EMBL" id="SDF42923.1"/>
    </source>
</evidence>
<evidence type="ECO:0000256" key="8">
    <source>
        <dbReference type="SAM" id="Coils"/>
    </source>
</evidence>